<reference evidence="7" key="1">
    <citation type="submission" date="2020-06" db="EMBL/GenBank/DDBJ databases">
        <title>Unique genomic features of the anaerobic methanotrophic archaea.</title>
        <authorList>
            <person name="Chadwick G.L."/>
            <person name="Skennerton C.T."/>
            <person name="Laso-Perez R."/>
            <person name="Leu A.O."/>
            <person name="Speth D.R."/>
            <person name="Yu H."/>
            <person name="Morgan-Lang C."/>
            <person name="Hatzenpichler R."/>
            <person name="Goudeau D."/>
            <person name="Malmstrom R."/>
            <person name="Brazelton W.J."/>
            <person name="Woyke T."/>
            <person name="Hallam S.J."/>
            <person name="Tyson G.W."/>
            <person name="Wegener G."/>
            <person name="Boetius A."/>
            <person name="Orphan V."/>
        </authorList>
    </citation>
    <scope>NUCLEOTIDE SEQUENCE</scope>
</reference>
<feature type="binding site" evidence="5">
    <location>
        <position position="17"/>
    </location>
    <ligand>
        <name>Ca(2+)</name>
        <dbReference type="ChEBI" id="CHEBI:29108"/>
    </ligand>
</feature>
<comment type="function">
    <text evidence="5">Activates the tRNA-splicing ligase complex by facilitating the enzymatic turnover of catalytic subunit RtcB. Acts by promoting the guanylylation of RtcB, a key intermediate step in tRNA ligation. Can also alter the NTP specificity of RtcB such that ATP, dGTP or ITP is used efficiently.</text>
</comment>
<dbReference type="GO" id="GO:0005509">
    <property type="term" value="F:calcium ion binding"/>
    <property type="evidence" value="ECO:0007669"/>
    <property type="project" value="UniProtKB-UniRule"/>
</dbReference>
<dbReference type="InterPro" id="IPR022952">
    <property type="entry name" value="Archease_arc"/>
</dbReference>
<dbReference type="AlphaFoldDB" id="A0A7G9YTW0"/>
<dbReference type="PANTHER" id="PTHR12682:SF11">
    <property type="entry name" value="PROTEIN ARCHEASE"/>
    <property type="match status" value="1"/>
</dbReference>
<dbReference type="SUPFAM" id="SSF69819">
    <property type="entry name" value="MTH1598-like"/>
    <property type="match status" value="1"/>
</dbReference>
<dbReference type="HAMAP" id="MF_01222">
    <property type="entry name" value="Archease_arch"/>
    <property type="match status" value="1"/>
</dbReference>
<gene>
    <name evidence="7" type="ORF">OGFGKJAA_00009</name>
</gene>
<keyword evidence="2 5" id="KW-0819">tRNA processing</keyword>
<evidence type="ECO:0000313" key="7">
    <source>
        <dbReference type="EMBL" id="QNO51444.1"/>
    </source>
</evidence>
<dbReference type="InterPro" id="IPR002804">
    <property type="entry name" value="Archease"/>
</dbReference>
<feature type="binding site" evidence="5">
    <location>
        <position position="145"/>
    </location>
    <ligand>
        <name>Ca(2+)</name>
        <dbReference type="ChEBI" id="CHEBI:29108"/>
    </ligand>
</feature>
<dbReference type="InterPro" id="IPR023572">
    <property type="entry name" value="Archease_dom"/>
</dbReference>
<dbReference type="NCBIfam" id="NF001617">
    <property type="entry name" value="PRK00407.1"/>
    <property type="match status" value="1"/>
</dbReference>
<organism evidence="7">
    <name type="scientific">Candidatus Methanophagaceae archaeon ANME-1 ERB6</name>
    <dbReference type="NCBI Taxonomy" id="2759912"/>
    <lineage>
        <taxon>Archaea</taxon>
        <taxon>Methanobacteriati</taxon>
        <taxon>Methanobacteriota</taxon>
        <taxon>Stenosarchaea group</taxon>
        <taxon>Methanomicrobia</taxon>
        <taxon>Candidatus Methanophagales</taxon>
        <taxon>Candidatus Methanophagaceae</taxon>
    </lineage>
</organism>
<evidence type="ECO:0000256" key="2">
    <source>
        <dbReference type="ARBA" id="ARBA00022694"/>
    </source>
</evidence>
<name>A0A7G9YTW0_9EURY</name>
<dbReference type="Pfam" id="PF01951">
    <property type="entry name" value="Archease"/>
    <property type="match status" value="1"/>
</dbReference>
<keyword evidence="4 5" id="KW-0106">Calcium</keyword>
<dbReference type="GO" id="GO:0006388">
    <property type="term" value="P:tRNA splicing, via endonucleolytic cleavage and ligation"/>
    <property type="evidence" value="ECO:0007669"/>
    <property type="project" value="UniProtKB-UniRule"/>
</dbReference>
<comment type="similarity">
    <text evidence="1 5">Belongs to the archease family.</text>
</comment>
<proteinExistence type="inferred from homology"/>
<evidence type="ECO:0000256" key="5">
    <source>
        <dbReference type="HAMAP-Rule" id="MF_01222"/>
    </source>
</evidence>
<evidence type="ECO:0000256" key="1">
    <source>
        <dbReference type="ARBA" id="ARBA00007963"/>
    </source>
</evidence>
<dbReference type="Gene3D" id="3.55.10.10">
    <property type="entry name" value="Archease domain"/>
    <property type="match status" value="1"/>
</dbReference>
<protein>
    <recommendedName>
        <fullName evidence="5">Protein archease</fullName>
    </recommendedName>
</protein>
<feature type="binding site" evidence="5">
    <location>
        <position position="144"/>
    </location>
    <ligand>
        <name>Ca(2+)</name>
        <dbReference type="ChEBI" id="CHEBI:29108"/>
    </ligand>
</feature>
<keyword evidence="3 5" id="KW-0479">Metal-binding</keyword>
<dbReference type="EMBL" id="MT631470">
    <property type="protein sequence ID" value="QNO51444.1"/>
    <property type="molecule type" value="Genomic_DNA"/>
</dbReference>
<evidence type="ECO:0000256" key="4">
    <source>
        <dbReference type="ARBA" id="ARBA00022837"/>
    </source>
</evidence>
<dbReference type="PANTHER" id="PTHR12682">
    <property type="entry name" value="ARCHEASE"/>
    <property type="match status" value="1"/>
</dbReference>
<feature type="domain" description="Archease" evidence="6">
    <location>
        <begin position="9"/>
        <end position="145"/>
    </location>
</feature>
<dbReference type="InterPro" id="IPR036820">
    <property type="entry name" value="Archease_dom_sf"/>
</dbReference>
<evidence type="ECO:0000256" key="3">
    <source>
        <dbReference type="ARBA" id="ARBA00022723"/>
    </source>
</evidence>
<sequence length="145" mass="17023">MERKEKTKYVYIEHPSDVGFETYGDTLEELFANAAIATYSFMTDVDEIEEEEEGEREIEIKSEDLYSLMFDWLDEMIFMFEAESLVMKKFDIDVNSTDFRIVGTCRGGKFDPCKHESGIIIKAVTYNMMEIKRNENWHARVVLDV</sequence>
<evidence type="ECO:0000259" key="6">
    <source>
        <dbReference type="Pfam" id="PF01951"/>
    </source>
</evidence>
<accession>A0A7G9YTW0</accession>